<keyword evidence="2" id="KW-0808">Transferase</keyword>
<dbReference type="EMBL" id="FMXR01000012">
    <property type="protein sequence ID" value="SDB23581.1"/>
    <property type="molecule type" value="Genomic_DNA"/>
</dbReference>
<dbReference type="InterPro" id="IPR055259">
    <property type="entry name" value="YkvP/CgeB_Glyco_trans-like"/>
</dbReference>
<evidence type="ECO:0000313" key="2">
    <source>
        <dbReference type="EMBL" id="SDB23581.1"/>
    </source>
</evidence>
<feature type="domain" description="Spore protein YkvP/CgeB glycosyl transferase-like" evidence="1">
    <location>
        <begin position="240"/>
        <end position="381"/>
    </location>
</feature>
<dbReference type="Proteomes" id="UP000199228">
    <property type="component" value="Unassembled WGS sequence"/>
</dbReference>
<dbReference type="OrthoDB" id="5756516at2"/>
<dbReference type="AlphaFoldDB" id="A0A1G6BSH6"/>
<dbReference type="Pfam" id="PF13524">
    <property type="entry name" value="Glyco_trans_1_2"/>
    <property type="match status" value="1"/>
</dbReference>
<sequence length="385" mass="44354">MRTHIILIEGIYDTLDTFSEELHKVLIAQGYSCLVYIDGVTPLDTLREYLQTDDAAVITFNNLAYSLENEPGENIWEFYQTPYINILMDHPFHYRSTLNKMPSTAIIVATDKNHADYVRRHFSNIEHVFFLPHGGICPANPTPPIKERQIEVLYAGGLSRFQAESMIPEFDKMPEINFEEVSATVLNTLVTHPSFTLESVLESYFKEQGFNYDDDTLSLRISQLRFLELYATSFFREQALLRIADSGHTVTVYGNGWNRWEGLKHPYINYCGRCSQREILSHMTNSKIVLNTNSWFKAGAHDRIFNGMLAGAVVLTDSSSYLEKQFTREKQLCFFSLENIKSLGIYADRLLNNFALLQEIADNGYQAARNSHTWKSRFEIIKDFL</sequence>
<reference evidence="2 3" key="1">
    <citation type="submission" date="2016-10" db="EMBL/GenBank/DDBJ databases">
        <authorList>
            <person name="de Groot N.N."/>
        </authorList>
    </citation>
    <scope>NUCLEOTIDE SEQUENCE [LARGE SCALE GENOMIC DNA]</scope>
    <source>
        <strain evidence="2 3">DSM 3217</strain>
    </source>
</reference>
<gene>
    <name evidence="2" type="ORF">SAMN02910417_01759</name>
</gene>
<protein>
    <submittedName>
        <fullName evidence="2">Glycosyl transferases group 1</fullName>
    </submittedName>
</protein>
<dbReference type="GO" id="GO:0016740">
    <property type="term" value="F:transferase activity"/>
    <property type="evidence" value="ECO:0007669"/>
    <property type="project" value="UniProtKB-KW"/>
</dbReference>
<dbReference type="STRING" id="1732.SAMN02910417_01759"/>
<accession>A0A1G6BSH6</accession>
<name>A0A1G6BSH6_EUBOX</name>
<keyword evidence="3" id="KW-1185">Reference proteome</keyword>
<organism evidence="2 3">
    <name type="scientific">Eubacterium oxidoreducens</name>
    <dbReference type="NCBI Taxonomy" id="1732"/>
    <lineage>
        <taxon>Bacteria</taxon>
        <taxon>Bacillati</taxon>
        <taxon>Bacillota</taxon>
        <taxon>Clostridia</taxon>
        <taxon>Eubacteriales</taxon>
        <taxon>Eubacteriaceae</taxon>
        <taxon>Eubacterium</taxon>
    </lineage>
</organism>
<dbReference type="RefSeq" id="WP_090173991.1">
    <property type="nucleotide sequence ID" value="NZ_FMXR01000012.1"/>
</dbReference>
<proteinExistence type="predicted"/>
<evidence type="ECO:0000259" key="1">
    <source>
        <dbReference type="Pfam" id="PF13524"/>
    </source>
</evidence>
<evidence type="ECO:0000313" key="3">
    <source>
        <dbReference type="Proteomes" id="UP000199228"/>
    </source>
</evidence>